<dbReference type="EMBL" id="CYKH01000631">
    <property type="protein sequence ID" value="CUG07501.1"/>
    <property type="molecule type" value="Genomic_DNA"/>
</dbReference>
<accession>A0A0S4IXJ4</accession>
<dbReference type="InterPro" id="IPR016024">
    <property type="entry name" value="ARM-type_fold"/>
</dbReference>
<dbReference type="SUPFAM" id="SSF48371">
    <property type="entry name" value="ARM repeat"/>
    <property type="match status" value="1"/>
</dbReference>
<name>A0A0S4IXJ4_BODSA</name>
<proteinExistence type="predicted"/>
<dbReference type="Proteomes" id="UP000051952">
    <property type="component" value="Unassembled WGS sequence"/>
</dbReference>
<dbReference type="OrthoDB" id="245901at2759"/>
<dbReference type="InterPro" id="IPR011989">
    <property type="entry name" value="ARM-like"/>
</dbReference>
<dbReference type="VEuPathDB" id="TriTrypDB:BSAL_73785"/>
<reference evidence="2" key="1">
    <citation type="submission" date="2015-09" db="EMBL/GenBank/DDBJ databases">
        <authorList>
            <consortium name="Pathogen Informatics"/>
        </authorList>
    </citation>
    <scope>NUCLEOTIDE SEQUENCE [LARGE SCALE GENOMIC DNA]</scope>
    <source>
        <strain evidence="2">Lake Konstanz</strain>
    </source>
</reference>
<sequence length="384" mass="42542">MAEMVIGTDDVLPDVSLPPIQYTPPTDDDVSIILTTIAGLHYNGGNAIEGYDLDVIHAVRDRLDQLYYWAVEEKHFRDSSPPLVLANERLVALLVKLIETNRPKIIVSVFRALRELLLHPARVPNYSDFLPLLCKSLQQFPNMEDLVEEGVATIAAMATVNPEAILVSDGVSAVLQAMQKAPNLLPVHRFGCLLFAALVDGKRPDPTEAPAALLLVHIGVVVDFMCRAYQRQTQDTAVSAAVAHTLAVMASIPQNHEELVSHRLVLSTLRHLAEHHHFTTRTVQDALTAVSELCGELDRLQQRTIALSIKELMMRTTETETLATCVAVVLKLLRNGGEEMQHFVVENQVPQVIAIALDHFGEDDDVLRDICMTALREMVISKLR</sequence>
<gene>
    <name evidence="1" type="ORF">BSAL_73785</name>
</gene>
<organism evidence="1 2">
    <name type="scientific">Bodo saltans</name>
    <name type="common">Flagellated protozoan</name>
    <dbReference type="NCBI Taxonomy" id="75058"/>
    <lineage>
        <taxon>Eukaryota</taxon>
        <taxon>Discoba</taxon>
        <taxon>Euglenozoa</taxon>
        <taxon>Kinetoplastea</taxon>
        <taxon>Metakinetoplastina</taxon>
        <taxon>Eubodonida</taxon>
        <taxon>Bodonidae</taxon>
        <taxon>Bodo</taxon>
    </lineage>
</organism>
<keyword evidence="2" id="KW-1185">Reference proteome</keyword>
<dbReference type="AlphaFoldDB" id="A0A0S4IXJ4"/>
<protein>
    <submittedName>
        <fullName evidence="1">Acyl-CoA dehydrogenase, putative</fullName>
    </submittedName>
</protein>
<evidence type="ECO:0000313" key="2">
    <source>
        <dbReference type="Proteomes" id="UP000051952"/>
    </source>
</evidence>
<dbReference type="OMA" id="TSAWEDH"/>
<evidence type="ECO:0000313" key="1">
    <source>
        <dbReference type="EMBL" id="CUG07501.1"/>
    </source>
</evidence>
<dbReference type="Gene3D" id="1.25.10.10">
    <property type="entry name" value="Leucine-rich Repeat Variant"/>
    <property type="match status" value="2"/>
</dbReference>